<dbReference type="InterPro" id="IPR025554">
    <property type="entry name" value="DUF4140"/>
</dbReference>
<organism evidence="4">
    <name type="scientific">candidate division WOR-3 bacterium</name>
    <dbReference type="NCBI Taxonomy" id="2052148"/>
    <lineage>
        <taxon>Bacteria</taxon>
        <taxon>Bacteria division WOR-3</taxon>
    </lineage>
</organism>
<dbReference type="PANTHER" id="PTHR31005">
    <property type="entry name" value="DUF4139 DOMAIN-CONTAINING PROTEIN"/>
    <property type="match status" value="1"/>
</dbReference>
<protein>
    <submittedName>
        <fullName evidence="4">Mucoidy inhibitor MuiA family protein</fullName>
    </submittedName>
</protein>
<evidence type="ECO:0000259" key="2">
    <source>
        <dbReference type="Pfam" id="PF13598"/>
    </source>
</evidence>
<dbReference type="InterPro" id="IPR011935">
    <property type="entry name" value="CHP02231"/>
</dbReference>
<dbReference type="Pfam" id="PF13600">
    <property type="entry name" value="DUF4140"/>
    <property type="match status" value="1"/>
</dbReference>
<gene>
    <name evidence="4" type="ORF">ENW73_04190</name>
</gene>
<accession>A0A7C6A8R5</accession>
<name>A0A7C6A8R5_UNCW3</name>
<dbReference type="NCBIfam" id="TIGR02231">
    <property type="entry name" value="mucoidy inhibitor MuiA family protein"/>
    <property type="match status" value="1"/>
</dbReference>
<feature type="domain" description="DUF4140" evidence="3">
    <location>
        <begin position="21"/>
        <end position="115"/>
    </location>
</feature>
<comment type="caution">
    <text evidence="4">The sequence shown here is derived from an EMBL/GenBank/DDBJ whole genome shotgun (WGS) entry which is preliminary data.</text>
</comment>
<reference evidence="4" key="1">
    <citation type="journal article" date="2020" name="mSystems">
        <title>Genome- and Community-Level Interaction Insights into Carbon Utilization and Element Cycling Functions of Hydrothermarchaeota in Hydrothermal Sediment.</title>
        <authorList>
            <person name="Zhou Z."/>
            <person name="Liu Y."/>
            <person name="Xu W."/>
            <person name="Pan J."/>
            <person name="Luo Z.H."/>
            <person name="Li M."/>
        </authorList>
    </citation>
    <scope>NUCLEOTIDE SEQUENCE [LARGE SCALE GENOMIC DNA]</scope>
    <source>
        <strain evidence="4">SpSt-876</strain>
    </source>
</reference>
<evidence type="ECO:0000313" key="4">
    <source>
        <dbReference type="EMBL" id="HHS52050.1"/>
    </source>
</evidence>
<feature type="coiled-coil region" evidence="1">
    <location>
        <begin position="84"/>
        <end position="111"/>
    </location>
</feature>
<dbReference type="PANTHER" id="PTHR31005:SF8">
    <property type="entry name" value="DUF4139 DOMAIN-CONTAINING PROTEIN"/>
    <property type="match status" value="1"/>
</dbReference>
<keyword evidence="1" id="KW-0175">Coiled coil</keyword>
<dbReference type="InterPro" id="IPR037291">
    <property type="entry name" value="DUF4139"/>
</dbReference>
<sequence length="522" mass="58758">MLTFLLAFLFGLTIESKIDSVIIYPNQALVVRKASVTLTGPATLNFKDLTGMLDDNTVRVKAEGLKIGEVQIKREYIEKPSPQVKALEEKIKDIESDIRDLDNEKEVLKAKETFLNSVKLGAPELIAKELQAGKVAPESWRQGLKFMADELAKTKERQAEIDDEKKELQDTLQALKKELSDVRALTENRKEVIVDVGLTEAGTYPIELSYIIPQSVWWKPYYELRANPSEGKVGINYFAKIAQKTGEDWENVKVILSTAQPAKGGVAPEPTPWFLTLEEIVLKPAVTEAVIQENRHAVSTTRAPEEAKAEIEVPRVETGISLQYVIPGKVSLKSGEAEKKIALYSAALPAEFEYYIYPKAQPIAYLQGKMLNKTEYIFLGGEANAYVGSEFTGKTRIPSIAPEESTVVSFGIDERVKVKHDLIKTFTSKTANKRQKTEFLFKTTVENYHTKPVKLTLIEQIPVSQQKEITVKLTKLEPKSDEENKDIGTFTYTREIQPKEKFVVDLGYFVEYPIGRRVMGLY</sequence>
<evidence type="ECO:0000259" key="3">
    <source>
        <dbReference type="Pfam" id="PF13600"/>
    </source>
</evidence>
<evidence type="ECO:0000256" key="1">
    <source>
        <dbReference type="SAM" id="Coils"/>
    </source>
</evidence>
<proteinExistence type="predicted"/>
<dbReference type="Pfam" id="PF13598">
    <property type="entry name" value="DUF4139"/>
    <property type="match status" value="1"/>
</dbReference>
<dbReference type="AlphaFoldDB" id="A0A7C6A8R5"/>
<feature type="coiled-coil region" evidence="1">
    <location>
        <begin position="144"/>
        <end position="185"/>
    </location>
</feature>
<feature type="domain" description="DUF4139" evidence="2">
    <location>
        <begin position="206"/>
        <end position="513"/>
    </location>
</feature>
<dbReference type="EMBL" id="DTLI01000109">
    <property type="protein sequence ID" value="HHS52050.1"/>
    <property type="molecule type" value="Genomic_DNA"/>
</dbReference>